<accession>A0A8T8LLL0</accession>
<evidence type="ECO:0000256" key="1">
    <source>
        <dbReference type="SAM" id="MobiDB-lite"/>
    </source>
</evidence>
<dbReference type="Proteomes" id="UP000679341">
    <property type="component" value="Chromosome"/>
</dbReference>
<dbReference type="EMBL" id="CP073695">
    <property type="protein sequence ID" value="QUO47796.1"/>
    <property type="molecule type" value="Genomic_DNA"/>
</dbReference>
<gene>
    <name evidence="2" type="ORF">J7656_14805</name>
</gene>
<dbReference type="RefSeq" id="WP_211553711.1">
    <property type="nucleotide sequence ID" value="NZ_CP073695.1"/>
</dbReference>
<organism evidence="2 3">
    <name type="scientific">Halorubrum ruber</name>
    <dbReference type="NCBI Taxonomy" id="2982524"/>
    <lineage>
        <taxon>Archaea</taxon>
        <taxon>Methanobacteriati</taxon>
        <taxon>Methanobacteriota</taxon>
        <taxon>Stenosarchaea group</taxon>
        <taxon>Halobacteria</taxon>
        <taxon>Halobacteriales</taxon>
        <taxon>Haloferacaceae</taxon>
        <taxon>Halorubrum</taxon>
    </lineage>
</organism>
<sequence length="188" mass="20121">MSADDLQEQAAQKLLSGRDRIKAKAHGLTPVQAARRHYGDNALEAVEVALKDDRVAVTDDLLASVREDATAATADVDADRDSDGSGNSSAEILNAADYVTRRKKRRERIEASRNSQSDSVTDPNDIALAAMDGDDRVEANKRGQDPAEYVQSEYGLDPAGFDGGDTLNAAIMDQQSGGQNDDVNDDTP</sequence>
<dbReference type="AlphaFoldDB" id="A0A8T8LLL0"/>
<dbReference type="GeneID" id="64828835"/>
<dbReference type="KEGG" id="hss:J7656_14805"/>
<feature type="region of interest" description="Disordered" evidence="1">
    <location>
        <begin position="66"/>
        <end position="188"/>
    </location>
</feature>
<feature type="compositionally biased region" description="Basic and acidic residues" evidence="1">
    <location>
        <begin position="133"/>
        <end position="145"/>
    </location>
</feature>
<protein>
    <submittedName>
        <fullName evidence="2">Uncharacterized protein</fullName>
    </submittedName>
</protein>
<name>A0A8T8LLL0_9EURY</name>
<feature type="compositionally biased region" description="Polar residues" evidence="1">
    <location>
        <begin position="112"/>
        <end position="122"/>
    </location>
</feature>
<proteinExistence type="predicted"/>
<reference evidence="2 3" key="1">
    <citation type="submission" date="2021-03" db="EMBL/GenBank/DDBJ databases">
        <title>Halorubrum sodomense MBLA0099, Whole genome shotgun sequencing.</title>
        <authorList>
            <person name="Seo M.-J."/>
            <person name="Cho E.-S."/>
            <person name="Hwang C.Y."/>
        </authorList>
    </citation>
    <scope>NUCLEOTIDE SEQUENCE [LARGE SCALE GENOMIC DNA]</scope>
    <source>
        <strain evidence="2 3">MBLA0099</strain>
    </source>
</reference>
<evidence type="ECO:0000313" key="2">
    <source>
        <dbReference type="EMBL" id="QUO47796.1"/>
    </source>
</evidence>
<evidence type="ECO:0000313" key="3">
    <source>
        <dbReference type="Proteomes" id="UP000679341"/>
    </source>
</evidence>
<keyword evidence="3" id="KW-1185">Reference proteome</keyword>